<organism evidence="3 4">
    <name type="scientific">Rhynocoris fuscipes</name>
    <dbReference type="NCBI Taxonomy" id="488301"/>
    <lineage>
        <taxon>Eukaryota</taxon>
        <taxon>Metazoa</taxon>
        <taxon>Ecdysozoa</taxon>
        <taxon>Arthropoda</taxon>
        <taxon>Hexapoda</taxon>
        <taxon>Insecta</taxon>
        <taxon>Pterygota</taxon>
        <taxon>Neoptera</taxon>
        <taxon>Paraneoptera</taxon>
        <taxon>Hemiptera</taxon>
        <taxon>Heteroptera</taxon>
        <taxon>Panheteroptera</taxon>
        <taxon>Cimicomorpha</taxon>
        <taxon>Reduviidae</taxon>
        <taxon>Harpactorinae</taxon>
        <taxon>Harpactorini</taxon>
        <taxon>Rhynocoris</taxon>
    </lineage>
</organism>
<dbReference type="AlphaFoldDB" id="A0AAW1DAA3"/>
<evidence type="ECO:0000256" key="2">
    <source>
        <dbReference type="SAM" id="SignalP"/>
    </source>
</evidence>
<sequence>MSKVWLLLLLVGAIQLVRAFPALEEEEEHDVIEFGSFEMDDVSDEERGKVGDWFKSKWAGMKKKMKKVGKKCKEFFKKGKEILNKKGIKVDPLNCSGQTCKSCIDFTMKKRKFCIEAKFGSTSIQMSLTKQKDDQEPKAIIGPFTINIGNVPTCKSLGKVLGPICLQGVEGRAKSSKGQAHVNFCAAALLKNYGIGAKFCIGYEDGKFKGSLKPKLFPGDEEGGTIMEAGDKEDEGHALDAVPADE</sequence>
<dbReference type="EMBL" id="JAPXFL010000005">
    <property type="protein sequence ID" value="KAK9506058.1"/>
    <property type="molecule type" value="Genomic_DNA"/>
</dbReference>
<keyword evidence="4" id="KW-1185">Reference proteome</keyword>
<proteinExistence type="predicted"/>
<name>A0AAW1DAA3_9HEMI</name>
<gene>
    <name evidence="3" type="ORF">O3M35_008061</name>
</gene>
<keyword evidence="2" id="KW-0732">Signal</keyword>
<feature type="chain" id="PRO_5043743738" description="Trialysin" evidence="2">
    <location>
        <begin position="20"/>
        <end position="246"/>
    </location>
</feature>
<reference evidence="3 4" key="1">
    <citation type="submission" date="2022-12" db="EMBL/GenBank/DDBJ databases">
        <title>Chromosome-level genome assembly of true bugs.</title>
        <authorList>
            <person name="Ma L."/>
            <person name="Li H."/>
        </authorList>
    </citation>
    <scope>NUCLEOTIDE SEQUENCE [LARGE SCALE GENOMIC DNA]</scope>
    <source>
        <strain evidence="3">Lab_2022b</strain>
    </source>
</reference>
<evidence type="ECO:0000313" key="4">
    <source>
        <dbReference type="Proteomes" id="UP001461498"/>
    </source>
</evidence>
<evidence type="ECO:0000256" key="1">
    <source>
        <dbReference type="SAM" id="MobiDB-lite"/>
    </source>
</evidence>
<dbReference type="Proteomes" id="UP001461498">
    <property type="component" value="Unassembled WGS sequence"/>
</dbReference>
<feature type="signal peptide" evidence="2">
    <location>
        <begin position="1"/>
        <end position="19"/>
    </location>
</feature>
<comment type="caution">
    <text evidence="3">The sequence shown here is derived from an EMBL/GenBank/DDBJ whole genome shotgun (WGS) entry which is preliminary data.</text>
</comment>
<evidence type="ECO:0000313" key="3">
    <source>
        <dbReference type="EMBL" id="KAK9506058.1"/>
    </source>
</evidence>
<accession>A0AAW1DAA3</accession>
<feature type="region of interest" description="Disordered" evidence="1">
    <location>
        <begin position="220"/>
        <end position="246"/>
    </location>
</feature>
<protein>
    <recommendedName>
        <fullName evidence="5">Trialysin</fullName>
    </recommendedName>
</protein>
<evidence type="ECO:0008006" key="5">
    <source>
        <dbReference type="Google" id="ProtNLM"/>
    </source>
</evidence>